<protein>
    <recommendedName>
        <fullName evidence="5">Plastocyanin-like domain-containing protein</fullName>
    </recommendedName>
</protein>
<dbReference type="InterPro" id="IPR011707">
    <property type="entry name" value="Cu-oxidase-like_N"/>
</dbReference>
<evidence type="ECO:0000313" key="6">
    <source>
        <dbReference type="EMBL" id="PFH45916.1"/>
    </source>
</evidence>
<dbReference type="InterPro" id="IPR045087">
    <property type="entry name" value="Cu-oxidase_fam"/>
</dbReference>
<proteinExistence type="inferred from homology"/>
<dbReference type="OrthoDB" id="2121828at2759"/>
<gene>
    <name evidence="6" type="ORF">AMATHDRAFT_157242</name>
</gene>
<feature type="non-terminal residue" evidence="6">
    <location>
        <position position="152"/>
    </location>
</feature>
<dbReference type="SUPFAM" id="SSF49503">
    <property type="entry name" value="Cupredoxins"/>
    <property type="match status" value="1"/>
</dbReference>
<keyword evidence="7" id="KW-1185">Reference proteome</keyword>
<feature type="domain" description="Plastocyanin-like" evidence="5">
    <location>
        <begin position="34"/>
        <end position="152"/>
    </location>
</feature>
<comment type="similarity">
    <text evidence="1">Belongs to the multicopper oxidase family.</text>
</comment>
<accession>A0A2A9NDQ8</accession>
<dbReference type="Pfam" id="PF07732">
    <property type="entry name" value="Cu-oxidase_3"/>
    <property type="match status" value="1"/>
</dbReference>
<dbReference type="STRING" id="703135.A0A2A9NDQ8"/>
<organism evidence="6 7">
    <name type="scientific">Amanita thiersii Skay4041</name>
    <dbReference type="NCBI Taxonomy" id="703135"/>
    <lineage>
        <taxon>Eukaryota</taxon>
        <taxon>Fungi</taxon>
        <taxon>Dikarya</taxon>
        <taxon>Basidiomycota</taxon>
        <taxon>Agaricomycotina</taxon>
        <taxon>Agaricomycetes</taxon>
        <taxon>Agaricomycetidae</taxon>
        <taxon>Agaricales</taxon>
        <taxon>Pluteineae</taxon>
        <taxon>Amanitaceae</taxon>
        <taxon>Amanita</taxon>
    </lineage>
</organism>
<evidence type="ECO:0000313" key="7">
    <source>
        <dbReference type="Proteomes" id="UP000242287"/>
    </source>
</evidence>
<dbReference type="InterPro" id="IPR008972">
    <property type="entry name" value="Cupredoxin"/>
</dbReference>
<keyword evidence="4" id="KW-0732">Signal</keyword>
<dbReference type="AlphaFoldDB" id="A0A2A9NDQ8"/>
<dbReference type="Proteomes" id="UP000242287">
    <property type="component" value="Unassembled WGS sequence"/>
</dbReference>
<feature type="chain" id="PRO_5012676501" description="Plastocyanin-like domain-containing protein" evidence="4">
    <location>
        <begin position="21"/>
        <end position="152"/>
    </location>
</feature>
<name>A0A2A9NDQ8_9AGAR</name>
<evidence type="ECO:0000259" key="5">
    <source>
        <dbReference type="Pfam" id="PF07732"/>
    </source>
</evidence>
<dbReference type="PANTHER" id="PTHR11709">
    <property type="entry name" value="MULTI-COPPER OXIDASE"/>
    <property type="match status" value="1"/>
</dbReference>
<evidence type="ECO:0000256" key="3">
    <source>
        <dbReference type="ARBA" id="ARBA00023180"/>
    </source>
</evidence>
<dbReference type="EMBL" id="KZ302266">
    <property type="protein sequence ID" value="PFH45916.1"/>
    <property type="molecule type" value="Genomic_DNA"/>
</dbReference>
<keyword evidence="3" id="KW-0325">Glycoprotein</keyword>
<dbReference type="GO" id="GO:0016491">
    <property type="term" value="F:oxidoreductase activity"/>
    <property type="evidence" value="ECO:0007669"/>
    <property type="project" value="TreeGrafter"/>
</dbReference>
<evidence type="ECO:0000256" key="1">
    <source>
        <dbReference type="ARBA" id="ARBA00010609"/>
    </source>
</evidence>
<dbReference type="PANTHER" id="PTHR11709:SF511">
    <property type="entry name" value="LACCASE"/>
    <property type="match status" value="1"/>
</dbReference>
<feature type="signal peptide" evidence="4">
    <location>
        <begin position="1"/>
        <end position="20"/>
    </location>
</feature>
<dbReference type="Gene3D" id="2.60.40.420">
    <property type="entry name" value="Cupredoxins - blue copper proteins"/>
    <property type="match status" value="1"/>
</dbReference>
<sequence>MKRSLSSLAILAVTLRSSLAAVSPDLSNFVTLDITNKQLAPDGFTRNTVVANGGYPNPAIVAFKGQRLVTTINNHLTDTDMRVSTSLNLDGVFTTAVNAYNEGSPFVTTCPIAPGNSYTYTHDLGSQAGTFWYHSDLGVQYVDGFRGPLIIY</sequence>
<keyword evidence="2" id="KW-0186">Copper</keyword>
<reference evidence="6 7" key="1">
    <citation type="submission" date="2014-02" db="EMBL/GenBank/DDBJ databases">
        <title>Transposable element dynamics among asymbiotic and ectomycorrhizal Amanita fungi.</title>
        <authorList>
            <consortium name="DOE Joint Genome Institute"/>
            <person name="Hess J."/>
            <person name="Skrede I."/>
            <person name="Wolfe B."/>
            <person name="LaButti K."/>
            <person name="Ohm R.A."/>
            <person name="Grigoriev I.V."/>
            <person name="Pringle A."/>
        </authorList>
    </citation>
    <scope>NUCLEOTIDE SEQUENCE [LARGE SCALE GENOMIC DNA]</scope>
    <source>
        <strain evidence="6 7">SKay4041</strain>
    </source>
</reference>
<dbReference type="GO" id="GO:0005507">
    <property type="term" value="F:copper ion binding"/>
    <property type="evidence" value="ECO:0007669"/>
    <property type="project" value="InterPro"/>
</dbReference>
<evidence type="ECO:0000256" key="2">
    <source>
        <dbReference type="ARBA" id="ARBA00023008"/>
    </source>
</evidence>
<evidence type="ECO:0000256" key="4">
    <source>
        <dbReference type="SAM" id="SignalP"/>
    </source>
</evidence>